<sequence>MSHAKTVRVGCGSGFAMDRLEPALDLAASGRVDYLAFDALAERTLAMAQLRRQENPRHGYDTRLEDTLDGLAPYVANGLKVVGSFGAANVEAAAEVIVDRFRNAGHRGVKVAAIVGDDVLKQVREINPFIEELDKRIRDLGERVISANAYLGAREIVEALGQGAQWCVGGRLSDPSLYVGPICHEMGWSLDDWDRVAHATLVGHLLECSTHITGGFFADPPYREVDGIENLPFPLAEVSDGHAIITKLDGTGGLVDDRIIAAQVSYEVHDPAAYTNPDIVADFTQVTAETVAPHRVLVRGARGSARPDKLKVLVGIDMGWKIVAEISYAAAGCLSRAQLAQKIIAHKLAAMGGDILESRQDLHGFNTLVGDTFRDRRNQDPVEVRMRVAARCRTRKAAERLSLEVERLYLEGPAGGGGVVRRVEPALGVFPIYIDAGVVTPSISYMET</sequence>
<evidence type="ECO:0000259" key="1">
    <source>
        <dbReference type="Pfam" id="PF07287"/>
    </source>
</evidence>
<evidence type="ECO:0000313" key="2">
    <source>
        <dbReference type="EMBL" id="CDX58807.1"/>
    </source>
</evidence>
<proteinExistence type="predicted"/>
<feature type="domain" description="Acyclic terpene utilisation N-terminal" evidence="1">
    <location>
        <begin position="7"/>
        <end position="443"/>
    </location>
</feature>
<name>A0A0K2W1G1_MESPL</name>
<dbReference type="Pfam" id="PF07287">
    <property type="entry name" value="AtuA"/>
    <property type="match status" value="1"/>
</dbReference>
<evidence type="ECO:0000313" key="3">
    <source>
        <dbReference type="Proteomes" id="UP000182888"/>
    </source>
</evidence>
<dbReference type="AlphaFoldDB" id="A0A0K2W1G1"/>
<protein>
    <recommendedName>
        <fullName evidence="1">Acyclic terpene utilisation N-terminal domain-containing protein</fullName>
    </recommendedName>
</protein>
<dbReference type="EMBL" id="CCND01000017">
    <property type="protein sequence ID" value="CDX58807.1"/>
    <property type="molecule type" value="Genomic_DNA"/>
</dbReference>
<gene>
    <name evidence="2" type="ORF">MPL1032_240267</name>
</gene>
<dbReference type="InterPro" id="IPR010839">
    <property type="entry name" value="AtuA_N"/>
</dbReference>
<reference evidence="3" key="1">
    <citation type="submission" date="2014-08" db="EMBL/GenBank/DDBJ databases">
        <authorList>
            <person name="Edwards T."/>
        </authorList>
    </citation>
    <scope>NUCLEOTIDE SEQUENCE [LARGE SCALE GENOMIC DNA]</scope>
</reference>
<dbReference type="PANTHER" id="PTHR47472">
    <property type="entry name" value="PROPIONYL-COA CARBOXYLASE"/>
    <property type="match status" value="1"/>
</dbReference>
<accession>A0A0K2W1G1</accession>
<dbReference type="PANTHER" id="PTHR47472:SF1">
    <property type="entry name" value="DUF1446-DOMAIN-CONTAINING PROTEIN"/>
    <property type="match status" value="1"/>
</dbReference>
<dbReference type="Proteomes" id="UP000182888">
    <property type="component" value="Unassembled WGS sequence"/>
</dbReference>
<organism evidence="2 3">
    <name type="scientific">Mesorhizobium plurifarium</name>
    <dbReference type="NCBI Taxonomy" id="69974"/>
    <lineage>
        <taxon>Bacteria</taxon>
        <taxon>Pseudomonadati</taxon>
        <taxon>Pseudomonadota</taxon>
        <taxon>Alphaproteobacteria</taxon>
        <taxon>Hyphomicrobiales</taxon>
        <taxon>Phyllobacteriaceae</taxon>
        <taxon>Mesorhizobium</taxon>
    </lineage>
</organism>